<organism evidence="1 2">
    <name type="scientific">Pleurodeles waltl</name>
    <name type="common">Iberian ribbed newt</name>
    <dbReference type="NCBI Taxonomy" id="8319"/>
    <lineage>
        <taxon>Eukaryota</taxon>
        <taxon>Metazoa</taxon>
        <taxon>Chordata</taxon>
        <taxon>Craniata</taxon>
        <taxon>Vertebrata</taxon>
        <taxon>Euteleostomi</taxon>
        <taxon>Amphibia</taxon>
        <taxon>Batrachia</taxon>
        <taxon>Caudata</taxon>
        <taxon>Salamandroidea</taxon>
        <taxon>Salamandridae</taxon>
        <taxon>Pleurodelinae</taxon>
        <taxon>Pleurodeles</taxon>
    </lineage>
</organism>
<name>A0AAV7UXX8_PLEWA</name>
<evidence type="ECO:0000313" key="2">
    <source>
        <dbReference type="Proteomes" id="UP001066276"/>
    </source>
</evidence>
<protein>
    <submittedName>
        <fullName evidence="1">Uncharacterized protein</fullName>
    </submittedName>
</protein>
<evidence type="ECO:0000313" key="1">
    <source>
        <dbReference type="EMBL" id="KAJ1193377.1"/>
    </source>
</evidence>
<reference evidence="1" key="1">
    <citation type="journal article" date="2022" name="bioRxiv">
        <title>Sequencing and chromosome-scale assembly of the giantPleurodeles waltlgenome.</title>
        <authorList>
            <person name="Brown T."/>
            <person name="Elewa A."/>
            <person name="Iarovenko S."/>
            <person name="Subramanian E."/>
            <person name="Araus A.J."/>
            <person name="Petzold A."/>
            <person name="Susuki M."/>
            <person name="Suzuki K.-i.T."/>
            <person name="Hayashi T."/>
            <person name="Toyoda A."/>
            <person name="Oliveira C."/>
            <person name="Osipova E."/>
            <person name="Leigh N.D."/>
            <person name="Simon A."/>
            <person name="Yun M.H."/>
        </authorList>
    </citation>
    <scope>NUCLEOTIDE SEQUENCE</scope>
    <source>
        <strain evidence="1">20211129_DDA</strain>
        <tissue evidence="1">Liver</tissue>
    </source>
</reference>
<gene>
    <name evidence="1" type="ORF">NDU88_002675</name>
</gene>
<proteinExistence type="predicted"/>
<sequence length="165" mass="18083">MPSLPLPCAGDKEGNQKHMAGQYLPLPWYLPTTDEACVASGLWWLTRWWQALSDSVYLLQAGRMLLPPLQRSTDSPAAHGRILGQACPPTVPVEVHKAPNECQEVFNANSLASALQIPDAAFLVGGDMNLVIYLDLDRCGQRFYQTVAFSATGLRWLSDCGLPDV</sequence>
<dbReference type="EMBL" id="JANPWB010000004">
    <property type="protein sequence ID" value="KAJ1193377.1"/>
    <property type="molecule type" value="Genomic_DNA"/>
</dbReference>
<accession>A0AAV7UXX8</accession>
<dbReference type="Proteomes" id="UP001066276">
    <property type="component" value="Chromosome 2_2"/>
</dbReference>
<dbReference type="AlphaFoldDB" id="A0AAV7UXX8"/>
<keyword evidence="2" id="KW-1185">Reference proteome</keyword>
<comment type="caution">
    <text evidence="1">The sequence shown here is derived from an EMBL/GenBank/DDBJ whole genome shotgun (WGS) entry which is preliminary data.</text>
</comment>